<evidence type="ECO:0000256" key="1">
    <source>
        <dbReference type="SAM" id="MobiDB-lite"/>
    </source>
</evidence>
<organism evidence="2 3">
    <name type="scientific">Apiospora kogelbergensis</name>
    <dbReference type="NCBI Taxonomy" id="1337665"/>
    <lineage>
        <taxon>Eukaryota</taxon>
        <taxon>Fungi</taxon>
        <taxon>Dikarya</taxon>
        <taxon>Ascomycota</taxon>
        <taxon>Pezizomycotina</taxon>
        <taxon>Sordariomycetes</taxon>
        <taxon>Xylariomycetidae</taxon>
        <taxon>Amphisphaeriales</taxon>
        <taxon>Apiosporaceae</taxon>
        <taxon>Apiospora</taxon>
    </lineage>
</organism>
<dbReference type="Proteomes" id="UP001392437">
    <property type="component" value="Unassembled WGS sequence"/>
</dbReference>
<dbReference type="AlphaFoldDB" id="A0AAW0R814"/>
<protein>
    <submittedName>
        <fullName evidence="2">Uncharacterized protein</fullName>
    </submittedName>
</protein>
<accession>A0AAW0R814</accession>
<gene>
    <name evidence="2" type="ORF">PG999_002293</name>
</gene>
<comment type="caution">
    <text evidence="2">The sequence shown here is derived from an EMBL/GenBank/DDBJ whole genome shotgun (WGS) entry which is preliminary data.</text>
</comment>
<feature type="region of interest" description="Disordered" evidence="1">
    <location>
        <begin position="108"/>
        <end position="130"/>
    </location>
</feature>
<reference evidence="2 3" key="1">
    <citation type="submission" date="2023-01" db="EMBL/GenBank/DDBJ databases">
        <title>Analysis of 21 Apiospora genomes using comparative genomics revels a genus with tremendous synthesis potential of carbohydrate active enzymes and secondary metabolites.</title>
        <authorList>
            <person name="Sorensen T."/>
        </authorList>
    </citation>
    <scope>NUCLEOTIDE SEQUENCE [LARGE SCALE GENOMIC DNA]</scope>
    <source>
        <strain evidence="2 3">CBS 117206</strain>
    </source>
</reference>
<dbReference type="PANTHER" id="PTHR39474">
    <property type="entry name" value="UNNAMED PRODUCT"/>
    <property type="match status" value="1"/>
</dbReference>
<evidence type="ECO:0000313" key="2">
    <source>
        <dbReference type="EMBL" id="KAK8129913.1"/>
    </source>
</evidence>
<name>A0AAW0R814_9PEZI</name>
<proteinExistence type="predicted"/>
<evidence type="ECO:0000313" key="3">
    <source>
        <dbReference type="Proteomes" id="UP001392437"/>
    </source>
</evidence>
<feature type="region of interest" description="Disordered" evidence="1">
    <location>
        <begin position="1"/>
        <end position="61"/>
    </location>
</feature>
<feature type="compositionally biased region" description="Low complexity" evidence="1">
    <location>
        <begin position="1"/>
        <end position="28"/>
    </location>
</feature>
<keyword evidence="3" id="KW-1185">Reference proteome</keyword>
<dbReference type="PANTHER" id="PTHR39474:SF1">
    <property type="entry name" value="FUNGAL SPECIFIC TRANSCRIPTION FACTOR"/>
    <property type="match status" value="1"/>
</dbReference>
<dbReference type="EMBL" id="JAQQWP010000002">
    <property type="protein sequence ID" value="KAK8129913.1"/>
    <property type="molecule type" value="Genomic_DNA"/>
</dbReference>
<sequence>MSSSTPSSTTTPPNLDTTTATEQASSSSPNHQPLPLPEPPAADQDSSSPARQLEVNGEGLKLDHLGPLVVHQDGTMSRIGNWGEMSEFERENTLRIIGKRNQQRLKKLREEGKPVGDAAAPNAEEVGKQQ</sequence>